<dbReference type="InterPro" id="IPR023065">
    <property type="entry name" value="Uncharacterised_ApaG"/>
</dbReference>
<dbReference type="Pfam" id="PF04379">
    <property type="entry name" value="DUF525"/>
    <property type="match status" value="1"/>
</dbReference>
<dbReference type="AlphaFoldDB" id="A0A1J5QSC4"/>
<comment type="caution">
    <text evidence="3">The sequence shown here is derived from an EMBL/GenBank/DDBJ whole genome shotgun (WGS) entry which is preliminary data.</text>
</comment>
<dbReference type="PANTHER" id="PTHR47191">
    <property type="entry name" value="OS05G0170800 PROTEIN"/>
    <property type="match status" value="1"/>
</dbReference>
<dbReference type="InterPro" id="IPR007474">
    <property type="entry name" value="ApaG_domain"/>
</dbReference>
<evidence type="ECO:0000313" key="3">
    <source>
        <dbReference type="EMBL" id="OIQ86553.1"/>
    </source>
</evidence>
<reference evidence="3" key="1">
    <citation type="submission" date="2016-10" db="EMBL/GenBank/DDBJ databases">
        <title>Sequence of Gallionella enrichment culture.</title>
        <authorList>
            <person name="Poehlein A."/>
            <person name="Muehling M."/>
            <person name="Daniel R."/>
        </authorList>
    </citation>
    <scope>NUCLEOTIDE SEQUENCE</scope>
</reference>
<evidence type="ECO:0000256" key="1">
    <source>
        <dbReference type="ARBA" id="ARBA00017693"/>
    </source>
</evidence>
<evidence type="ECO:0000259" key="2">
    <source>
        <dbReference type="PROSITE" id="PS51087"/>
    </source>
</evidence>
<organism evidence="3">
    <name type="scientific">mine drainage metagenome</name>
    <dbReference type="NCBI Taxonomy" id="410659"/>
    <lineage>
        <taxon>unclassified sequences</taxon>
        <taxon>metagenomes</taxon>
        <taxon>ecological metagenomes</taxon>
    </lineage>
</organism>
<dbReference type="HAMAP" id="MF_00791">
    <property type="entry name" value="ApaG"/>
    <property type="match status" value="1"/>
</dbReference>
<name>A0A1J5QSC4_9ZZZZ</name>
<proteinExistence type="inferred from homology"/>
<dbReference type="PROSITE" id="PS51087">
    <property type="entry name" value="APAG"/>
    <property type="match status" value="1"/>
</dbReference>
<dbReference type="InterPro" id="IPR036767">
    <property type="entry name" value="ApaG_sf"/>
</dbReference>
<dbReference type="InterPro" id="IPR050718">
    <property type="entry name" value="ApaG-like"/>
</dbReference>
<feature type="domain" description="ApaG" evidence="2">
    <location>
        <begin position="3"/>
        <end position="127"/>
    </location>
</feature>
<sequence>MSSAKHYEVTVTVEAVFIPEQSDVERNRYAFAYHVKITNTGTMAAQLISRHWIITEANDKQQEVKGLGVVGAQPLLQPNEHYEYTSGAMINTPMGEMHGSYQMVAEDGTRFDAIIKPFALSMPRVLH</sequence>
<dbReference type="SUPFAM" id="SSF110069">
    <property type="entry name" value="ApaG-like"/>
    <property type="match status" value="1"/>
</dbReference>
<dbReference type="NCBIfam" id="NF003967">
    <property type="entry name" value="PRK05461.1"/>
    <property type="match status" value="1"/>
</dbReference>
<accession>A0A1J5QSC4</accession>
<dbReference type="EMBL" id="MLJW01000472">
    <property type="protein sequence ID" value="OIQ86553.1"/>
    <property type="molecule type" value="Genomic_DNA"/>
</dbReference>
<gene>
    <name evidence="3" type="primary">apaG_9</name>
    <name evidence="3" type="ORF">GALL_315820</name>
</gene>
<dbReference type="PANTHER" id="PTHR47191:SF2">
    <property type="entry name" value="OS05G0170800 PROTEIN"/>
    <property type="match status" value="1"/>
</dbReference>
<dbReference type="Gene3D" id="2.60.40.1470">
    <property type="entry name" value="ApaG domain"/>
    <property type="match status" value="1"/>
</dbReference>
<protein>
    <recommendedName>
        <fullName evidence="1">Protein ApaG</fullName>
    </recommendedName>
</protein>